<proteinExistence type="predicted"/>
<dbReference type="AlphaFoldDB" id="A0A5B9QFV7"/>
<dbReference type="Proteomes" id="UP000323917">
    <property type="component" value="Chromosome"/>
</dbReference>
<feature type="signal peptide" evidence="1">
    <location>
        <begin position="1"/>
        <end position="33"/>
    </location>
</feature>
<dbReference type="KEGG" id="bgok:Pr1d_04820"/>
<feature type="chain" id="PRO_5023116133" evidence="1">
    <location>
        <begin position="34"/>
        <end position="508"/>
    </location>
</feature>
<keyword evidence="1" id="KW-0732">Signal</keyword>
<gene>
    <name evidence="2" type="ORF">Pr1d_04820</name>
</gene>
<name>A0A5B9QFV7_9BACT</name>
<dbReference type="RefSeq" id="WP_148072017.1">
    <property type="nucleotide sequence ID" value="NZ_CP042913.1"/>
</dbReference>
<keyword evidence="3" id="KW-1185">Reference proteome</keyword>
<organism evidence="2 3">
    <name type="scientific">Bythopirellula goksoeyrii</name>
    <dbReference type="NCBI Taxonomy" id="1400387"/>
    <lineage>
        <taxon>Bacteria</taxon>
        <taxon>Pseudomonadati</taxon>
        <taxon>Planctomycetota</taxon>
        <taxon>Planctomycetia</taxon>
        <taxon>Pirellulales</taxon>
        <taxon>Lacipirellulaceae</taxon>
        <taxon>Bythopirellula</taxon>
    </lineage>
</organism>
<reference evidence="2 3" key="1">
    <citation type="submission" date="2019-08" db="EMBL/GenBank/DDBJ databases">
        <title>Deep-cultivation of Planctomycetes and their phenomic and genomic characterization uncovers novel biology.</title>
        <authorList>
            <person name="Wiegand S."/>
            <person name="Jogler M."/>
            <person name="Boedeker C."/>
            <person name="Pinto D."/>
            <person name="Vollmers J."/>
            <person name="Rivas-Marin E."/>
            <person name="Kohn T."/>
            <person name="Peeters S.H."/>
            <person name="Heuer A."/>
            <person name="Rast P."/>
            <person name="Oberbeckmann S."/>
            <person name="Bunk B."/>
            <person name="Jeske O."/>
            <person name="Meyerdierks A."/>
            <person name="Storesund J.E."/>
            <person name="Kallscheuer N."/>
            <person name="Luecker S."/>
            <person name="Lage O.M."/>
            <person name="Pohl T."/>
            <person name="Merkel B.J."/>
            <person name="Hornburger P."/>
            <person name="Mueller R.-W."/>
            <person name="Bruemmer F."/>
            <person name="Labrenz M."/>
            <person name="Spormann A.M."/>
            <person name="Op den Camp H."/>
            <person name="Overmann J."/>
            <person name="Amann R."/>
            <person name="Jetten M.S.M."/>
            <person name="Mascher T."/>
            <person name="Medema M.H."/>
            <person name="Devos D.P."/>
            <person name="Kaster A.-K."/>
            <person name="Ovreas L."/>
            <person name="Rohde M."/>
            <person name="Galperin M.Y."/>
            <person name="Jogler C."/>
        </authorList>
    </citation>
    <scope>NUCLEOTIDE SEQUENCE [LARGE SCALE GENOMIC DNA]</scope>
    <source>
        <strain evidence="2 3">Pr1d</strain>
    </source>
</reference>
<sequence length="508" mass="56696" precursor="true">MSKHQDNWQNSRLKRIGVTSILLAAVVASSASAQTQGAPGHPLIVPPYPVRFGDRSLESTIRTDERYGHDGLFQGPRGWVYWNYLENPQPIQNPNLWPDMRSTYFLGRFSMPAGSSMTLRGEFPYARFFQFALYKWEHNTFVAMGESLRGPDIVPDSGSTNPFRVGADRLRSERRFTIHVIAKDPPQDSASRPENTLYVGTEGRDIQAVIRIYLPDQNKDGTGWGPPTIPYAKRGLPSYDAELADGSKLPAEDVVSQFAKPFTEATKQPMTTDQWEELVHAKDNDPSLTPATAPARNPPQWEKFWTIAYSVVGVFKSPEERAKTPYEGAMEGGGEGPYLVTYLSRHYGPVYVMQGKMPTFPNTYAGKDGQGAATMPAGQTQYWSLVSCEAVPSGQVVDGLTDFQVPLDEDRNYTIVVSRPEDRPSNATHENGVAWVKWSPRGEGLRDPRNRSDFGMLILRIMGNSPTWKQRPDNITKPGTGAEVMGPYFPKGHYTTKGQFETHRATKP</sequence>
<evidence type="ECO:0000313" key="2">
    <source>
        <dbReference type="EMBL" id="QEG33221.1"/>
    </source>
</evidence>
<dbReference type="OrthoDB" id="9146291at2"/>
<evidence type="ECO:0000313" key="3">
    <source>
        <dbReference type="Proteomes" id="UP000323917"/>
    </source>
</evidence>
<protein>
    <submittedName>
        <fullName evidence="2">Uncharacterized protein</fullName>
    </submittedName>
</protein>
<dbReference type="EMBL" id="CP042913">
    <property type="protein sequence ID" value="QEG33221.1"/>
    <property type="molecule type" value="Genomic_DNA"/>
</dbReference>
<evidence type="ECO:0000256" key="1">
    <source>
        <dbReference type="SAM" id="SignalP"/>
    </source>
</evidence>
<accession>A0A5B9QFV7</accession>